<feature type="region of interest" description="Disordered" evidence="1">
    <location>
        <begin position="16"/>
        <end position="40"/>
    </location>
</feature>
<gene>
    <name evidence="2" type="ORF">I545_3969</name>
</gene>
<evidence type="ECO:0000313" key="3">
    <source>
        <dbReference type="Proteomes" id="UP000020561"/>
    </source>
</evidence>
<evidence type="ECO:0000256" key="1">
    <source>
        <dbReference type="SAM" id="MobiDB-lite"/>
    </source>
</evidence>
<reference evidence="2 3" key="1">
    <citation type="submission" date="2013-12" db="EMBL/GenBank/DDBJ databases">
        <authorList>
            <person name="Brown-Elliot B."/>
            <person name="Wallace R."/>
            <person name="Lenaerts A."/>
            <person name="Ordway D."/>
            <person name="DeGroote M.A."/>
            <person name="Parker T."/>
            <person name="Sizemore C."/>
            <person name="Tallon L.J."/>
            <person name="Sadzewicz L.K."/>
            <person name="Sengamalay N."/>
            <person name="Fraser C.M."/>
            <person name="Hine E."/>
            <person name="Shefchek K.A."/>
            <person name="Das S.P."/>
            <person name="Tettelin H."/>
        </authorList>
    </citation>
    <scope>NUCLEOTIDE SEQUENCE [LARGE SCALE GENOMIC DNA]</scope>
    <source>
        <strain evidence="2 3">662</strain>
    </source>
</reference>
<accession>X7ZD29</accession>
<dbReference type="EMBL" id="JAOA01000005">
    <property type="protein sequence ID" value="EUA16906.1"/>
    <property type="molecule type" value="Genomic_DNA"/>
</dbReference>
<protein>
    <submittedName>
        <fullName evidence="2">Uncharacterized protein</fullName>
    </submittedName>
</protein>
<dbReference type="Proteomes" id="UP000020561">
    <property type="component" value="Unassembled WGS sequence"/>
</dbReference>
<evidence type="ECO:0000313" key="2">
    <source>
        <dbReference type="EMBL" id="EUA16906.1"/>
    </source>
</evidence>
<organism evidence="2 3">
    <name type="scientific">Mycobacterium kansasii 662</name>
    <dbReference type="NCBI Taxonomy" id="1299326"/>
    <lineage>
        <taxon>Bacteria</taxon>
        <taxon>Bacillati</taxon>
        <taxon>Actinomycetota</taxon>
        <taxon>Actinomycetes</taxon>
        <taxon>Mycobacteriales</taxon>
        <taxon>Mycobacteriaceae</taxon>
        <taxon>Mycobacterium</taxon>
    </lineage>
</organism>
<feature type="compositionally biased region" description="Polar residues" evidence="1">
    <location>
        <begin position="27"/>
        <end position="40"/>
    </location>
</feature>
<dbReference type="AlphaFoldDB" id="X7ZD29"/>
<proteinExistence type="predicted"/>
<name>X7ZD29_MYCKA</name>
<comment type="caution">
    <text evidence="2">The sequence shown here is derived from an EMBL/GenBank/DDBJ whole genome shotgun (WGS) entry which is preliminary data.</text>
</comment>
<sequence>MAGVLQLRLTVPMLQTAPIPGGDQRKNLLSTPAAPSSVSR</sequence>